<evidence type="ECO:0000256" key="5">
    <source>
        <dbReference type="ARBA" id="ARBA00023288"/>
    </source>
</evidence>
<name>A0A916VHG7_9LACO</name>
<sequence>MRKKKRRNFIILLIVAIIAISGIGGLIYQRASQQSQAEKVTTVRLGLVGTDSEPVWNVVKRKLQKEGIRLKYVIFDDYVQPDEALKNGQIDLHACLTKYYFESYNKSQHAHLVSIGNTVIEPLGLYSKKYRSLKQLPNGATIAIPNEPTTVGRALRLLQTAGLIKVKANTGIKPTLKDITSNPHHLKFKEVAPAQTPRALTSVDAAIINGNYAVSAGLKPKKDAIFLEPVNKDSKPYVNIIAAQAKNKDNKVLQKVVAAYQTAAVKKAIQKTYKGAQVAAWPSFGRK</sequence>
<dbReference type="PIRSF" id="PIRSF002854">
    <property type="entry name" value="MetQ"/>
    <property type="match status" value="1"/>
</dbReference>
<evidence type="ECO:0000256" key="2">
    <source>
        <dbReference type="ARBA" id="ARBA00022729"/>
    </source>
</evidence>
<dbReference type="Pfam" id="PF03180">
    <property type="entry name" value="Lipoprotein_9"/>
    <property type="match status" value="1"/>
</dbReference>
<evidence type="ECO:0000256" key="3">
    <source>
        <dbReference type="ARBA" id="ARBA00023136"/>
    </source>
</evidence>
<gene>
    <name evidence="8" type="primary">metQ_1</name>
    <name evidence="8" type="ORF">LCB40_01730</name>
</gene>
<dbReference type="GO" id="GO:0016020">
    <property type="term" value="C:membrane"/>
    <property type="evidence" value="ECO:0007669"/>
    <property type="project" value="UniProtKB-SubCell"/>
</dbReference>
<dbReference type="EMBL" id="BMAY01000001">
    <property type="protein sequence ID" value="GFZ26293.1"/>
    <property type="molecule type" value="Genomic_DNA"/>
</dbReference>
<feature type="transmembrane region" description="Helical" evidence="7">
    <location>
        <begin position="9"/>
        <end position="28"/>
    </location>
</feature>
<protein>
    <recommendedName>
        <fullName evidence="6">Lipoprotein</fullName>
    </recommendedName>
</protein>
<dbReference type="PANTHER" id="PTHR30429">
    <property type="entry name" value="D-METHIONINE-BINDING LIPOPROTEIN METQ"/>
    <property type="match status" value="1"/>
</dbReference>
<dbReference type="PANTHER" id="PTHR30429:SF1">
    <property type="entry name" value="D-METHIONINE-BINDING LIPOPROTEIN METQ-RELATED"/>
    <property type="match status" value="1"/>
</dbReference>
<keyword evidence="7" id="KW-1133">Transmembrane helix</keyword>
<evidence type="ECO:0000256" key="4">
    <source>
        <dbReference type="ARBA" id="ARBA00023139"/>
    </source>
</evidence>
<keyword evidence="7" id="KW-0812">Transmembrane</keyword>
<comment type="similarity">
    <text evidence="6">Belongs to the nlpA lipoprotein family.</text>
</comment>
<keyword evidence="3 7" id="KW-0472">Membrane</keyword>
<accession>A0A916VHG7</accession>
<dbReference type="Proteomes" id="UP000677218">
    <property type="component" value="Unassembled WGS sequence"/>
</dbReference>
<dbReference type="Gene3D" id="3.40.190.10">
    <property type="entry name" value="Periplasmic binding protein-like II"/>
    <property type="match status" value="2"/>
</dbReference>
<organism evidence="8 9">
    <name type="scientific">Lactobacillus corticis</name>
    <dbReference type="NCBI Taxonomy" id="2201249"/>
    <lineage>
        <taxon>Bacteria</taxon>
        <taxon>Bacillati</taxon>
        <taxon>Bacillota</taxon>
        <taxon>Bacilli</taxon>
        <taxon>Lactobacillales</taxon>
        <taxon>Lactobacillaceae</taxon>
        <taxon>Lactobacillus</taxon>
    </lineage>
</organism>
<comment type="caution">
    <text evidence="8">The sequence shown here is derived from an EMBL/GenBank/DDBJ whole genome shotgun (WGS) entry which is preliminary data.</text>
</comment>
<keyword evidence="5 6" id="KW-0449">Lipoprotein</keyword>
<keyword evidence="2" id="KW-0732">Signal</keyword>
<keyword evidence="4" id="KW-0564">Palmitate</keyword>
<evidence type="ECO:0000313" key="8">
    <source>
        <dbReference type="EMBL" id="GFZ26293.1"/>
    </source>
</evidence>
<proteinExistence type="inferred from homology"/>
<evidence type="ECO:0000256" key="1">
    <source>
        <dbReference type="ARBA" id="ARBA00004635"/>
    </source>
</evidence>
<comment type="subcellular location">
    <subcellularLocation>
        <location evidence="1">Membrane</location>
        <topology evidence="1">Lipid-anchor</topology>
    </subcellularLocation>
</comment>
<reference evidence="8" key="1">
    <citation type="submission" date="2020-08" db="EMBL/GenBank/DDBJ databases">
        <title>Taxonomic study for Lactobacillus species isolated from hardwood bark.</title>
        <authorList>
            <person name="Tohno M."/>
            <person name="Tanizawa Y."/>
        </authorList>
    </citation>
    <scope>NUCLEOTIDE SEQUENCE</scope>
    <source>
        <strain evidence="8">B40</strain>
    </source>
</reference>
<dbReference type="SUPFAM" id="SSF53850">
    <property type="entry name" value="Periplasmic binding protein-like II"/>
    <property type="match status" value="1"/>
</dbReference>
<evidence type="ECO:0000313" key="9">
    <source>
        <dbReference type="Proteomes" id="UP000677218"/>
    </source>
</evidence>
<dbReference type="RefSeq" id="WP_212780000.1">
    <property type="nucleotide sequence ID" value="NZ_BMAY01000001.1"/>
</dbReference>
<dbReference type="InterPro" id="IPR004872">
    <property type="entry name" value="Lipoprotein_NlpA"/>
</dbReference>
<keyword evidence="9" id="KW-1185">Reference proteome</keyword>
<evidence type="ECO:0000256" key="7">
    <source>
        <dbReference type="SAM" id="Phobius"/>
    </source>
</evidence>
<evidence type="ECO:0000256" key="6">
    <source>
        <dbReference type="PIRNR" id="PIRNR002854"/>
    </source>
</evidence>
<dbReference type="AlphaFoldDB" id="A0A916VHG7"/>